<dbReference type="AlphaFoldDB" id="A0A0F9BWZ8"/>
<evidence type="ECO:0000313" key="1">
    <source>
        <dbReference type="EMBL" id="KKL26424.1"/>
    </source>
</evidence>
<comment type="caution">
    <text evidence="1">The sequence shown here is derived from an EMBL/GenBank/DDBJ whole genome shotgun (WGS) entry which is preliminary data.</text>
</comment>
<reference evidence="1" key="1">
    <citation type="journal article" date="2015" name="Nature">
        <title>Complex archaea that bridge the gap between prokaryotes and eukaryotes.</title>
        <authorList>
            <person name="Spang A."/>
            <person name="Saw J.H."/>
            <person name="Jorgensen S.L."/>
            <person name="Zaremba-Niedzwiedzka K."/>
            <person name="Martijn J."/>
            <person name="Lind A.E."/>
            <person name="van Eijk R."/>
            <person name="Schleper C."/>
            <person name="Guy L."/>
            <person name="Ettema T.J."/>
        </authorList>
    </citation>
    <scope>NUCLEOTIDE SEQUENCE</scope>
</reference>
<dbReference type="EMBL" id="LAZR01035845">
    <property type="protein sequence ID" value="KKL26424.1"/>
    <property type="molecule type" value="Genomic_DNA"/>
</dbReference>
<accession>A0A0F9BWZ8</accession>
<protein>
    <submittedName>
        <fullName evidence="1">Uncharacterized protein</fullName>
    </submittedName>
</protein>
<proteinExistence type="predicted"/>
<name>A0A0F9BWZ8_9ZZZZ</name>
<sequence>MKQTTIECLERIGYPTDLIMLDFESYFDDEYTLKDSSTIEYVTDSRWELLGCGFQILSP</sequence>
<organism evidence="1">
    <name type="scientific">marine sediment metagenome</name>
    <dbReference type="NCBI Taxonomy" id="412755"/>
    <lineage>
        <taxon>unclassified sequences</taxon>
        <taxon>metagenomes</taxon>
        <taxon>ecological metagenomes</taxon>
    </lineage>
</organism>
<feature type="non-terminal residue" evidence="1">
    <location>
        <position position="59"/>
    </location>
</feature>
<gene>
    <name evidence="1" type="ORF">LCGC14_2395470</name>
</gene>